<dbReference type="InterPro" id="IPR010287">
    <property type="entry name" value="DUF892_YciF-like"/>
</dbReference>
<sequence length="173" mass="18891">MKNTQKKSDVATGLSELFEDSLKDIYYAEKALTKALPKMAKKATSQELIDAITEHLTVTEGQVDRLEKVFEVLGLKAETKKCEAIEGLIKEAEEIMESTQEGVVRDAGIIAASQKVEHYEIATYGTLVAFANTLGEKEAAHLLSQTLEEEKEADSALSNIAESSINIEAAEEV</sequence>
<dbReference type="EMBL" id="JAYFUL010000011">
    <property type="protein sequence ID" value="MEA5257927.1"/>
    <property type="molecule type" value="Genomic_DNA"/>
</dbReference>
<proteinExistence type="predicted"/>
<dbReference type="Proteomes" id="UP001304671">
    <property type="component" value="Unassembled WGS sequence"/>
</dbReference>
<dbReference type="PANTHER" id="PTHR30565:SF9">
    <property type="entry name" value="PROTEIN YCIF"/>
    <property type="match status" value="1"/>
</dbReference>
<keyword evidence="2" id="KW-1185">Reference proteome</keyword>
<dbReference type="InterPro" id="IPR009078">
    <property type="entry name" value="Ferritin-like_SF"/>
</dbReference>
<comment type="caution">
    <text evidence="1">The sequence shown here is derived from an EMBL/GenBank/DDBJ whole genome shotgun (WGS) entry which is preliminary data.</text>
</comment>
<dbReference type="RefSeq" id="WP_323248641.1">
    <property type="nucleotide sequence ID" value="NZ_JAYFUL010000011.1"/>
</dbReference>
<name>A0ABU5QLI8_9BACT</name>
<dbReference type="PANTHER" id="PTHR30565">
    <property type="entry name" value="PROTEIN YCIF"/>
    <property type="match status" value="1"/>
</dbReference>
<dbReference type="Pfam" id="PF05974">
    <property type="entry name" value="DUF892"/>
    <property type="match status" value="1"/>
</dbReference>
<evidence type="ECO:0000313" key="1">
    <source>
        <dbReference type="EMBL" id="MEA5257927.1"/>
    </source>
</evidence>
<protein>
    <submittedName>
        <fullName evidence="1">Ferritin-like domain-containing protein</fullName>
    </submittedName>
</protein>
<dbReference type="InterPro" id="IPR047114">
    <property type="entry name" value="YciF"/>
</dbReference>
<accession>A0ABU5QLI8</accession>
<gene>
    <name evidence="1" type="ORF">VB264_09020</name>
</gene>
<evidence type="ECO:0000313" key="2">
    <source>
        <dbReference type="Proteomes" id="UP001304671"/>
    </source>
</evidence>
<reference evidence="1 2" key="1">
    <citation type="submission" date="2023-12" db="EMBL/GenBank/DDBJ databases">
        <title>Novel species of the genus Arcicella isolated from rivers.</title>
        <authorList>
            <person name="Lu H."/>
        </authorList>
    </citation>
    <scope>NUCLEOTIDE SEQUENCE [LARGE SCALE GENOMIC DNA]</scope>
    <source>
        <strain evidence="1 2">LMG 21963</strain>
    </source>
</reference>
<dbReference type="CDD" id="cd07909">
    <property type="entry name" value="YciF"/>
    <property type="match status" value="1"/>
</dbReference>
<dbReference type="InterPro" id="IPR012347">
    <property type="entry name" value="Ferritin-like"/>
</dbReference>
<dbReference type="SUPFAM" id="SSF47240">
    <property type="entry name" value="Ferritin-like"/>
    <property type="match status" value="1"/>
</dbReference>
<organism evidence="1 2">
    <name type="scientific">Arcicella aquatica</name>
    <dbReference type="NCBI Taxonomy" id="217141"/>
    <lineage>
        <taxon>Bacteria</taxon>
        <taxon>Pseudomonadati</taxon>
        <taxon>Bacteroidota</taxon>
        <taxon>Cytophagia</taxon>
        <taxon>Cytophagales</taxon>
        <taxon>Flectobacillaceae</taxon>
        <taxon>Arcicella</taxon>
    </lineage>
</organism>
<dbReference type="Gene3D" id="1.20.1260.10">
    <property type="match status" value="1"/>
</dbReference>